<feature type="transmembrane region" description="Helical" evidence="7">
    <location>
        <begin position="109"/>
        <end position="128"/>
    </location>
</feature>
<evidence type="ECO:0000256" key="2">
    <source>
        <dbReference type="ARBA" id="ARBA00022475"/>
    </source>
</evidence>
<evidence type="ECO:0000256" key="5">
    <source>
        <dbReference type="ARBA" id="ARBA00023136"/>
    </source>
</evidence>
<comment type="subcellular location">
    <subcellularLocation>
        <location evidence="1">Cell membrane</location>
        <topology evidence="1">Multi-pass membrane protein</topology>
    </subcellularLocation>
</comment>
<keyword evidence="3 7" id="KW-0812">Transmembrane</keyword>
<gene>
    <name evidence="9" type="ORF">OR16_05327</name>
</gene>
<dbReference type="Pfam" id="PF06271">
    <property type="entry name" value="RDD"/>
    <property type="match status" value="1"/>
</dbReference>
<evidence type="ECO:0000256" key="6">
    <source>
        <dbReference type="SAM" id="MobiDB-lite"/>
    </source>
</evidence>
<feature type="transmembrane region" description="Helical" evidence="7">
    <location>
        <begin position="77"/>
        <end position="97"/>
    </location>
</feature>
<comment type="caution">
    <text evidence="9">The sequence shown here is derived from an EMBL/GenBank/DDBJ whole genome shotgun (WGS) entry which is preliminary data.</text>
</comment>
<dbReference type="PATRIC" id="fig|1127483.3.peg.1062"/>
<accession>H1S0E2</accession>
<reference evidence="9 10" key="1">
    <citation type="journal article" date="2012" name="J. Bacteriol.">
        <title>De Novo Genome Project of Cupriavidus basilensis OR16.</title>
        <authorList>
            <person name="Cserhati M."/>
            <person name="Kriszt B."/>
            <person name="Szoboszlay S."/>
            <person name="Toth A."/>
            <person name="Szabo I."/>
            <person name="Tancsics A."/>
            <person name="Nagy I."/>
            <person name="Horvath B."/>
            <person name="Nagy I."/>
            <person name="Kukolya J."/>
        </authorList>
    </citation>
    <scope>NUCLEOTIDE SEQUENCE [LARGE SCALE GENOMIC DNA]</scope>
    <source>
        <strain evidence="9 10">OR16</strain>
    </source>
</reference>
<keyword evidence="4 7" id="KW-1133">Transmembrane helix</keyword>
<proteinExistence type="predicted"/>
<evidence type="ECO:0000313" key="9">
    <source>
        <dbReference type="EMBL" id="EHP44078.1"/>
    </source>
</evidence>
<evidence type="ECO:0000256" key="7">
    <source>
        <dbReference type="SAM" id="Phobius"/>
    </source>
</evidence>
<dbReference type="InterPro" id="IPR051791">
    <property type="entry name" value="Pra-immunoreactive"/>
</dbReference>
<dbReference type="AlphaFoldDB" id="H1S0E2"/>
<evidence type="ECO:0000256" key="1">
    <source>
        <dbReference type="ARBA" id="ARBA00004651"/>
    </source>
</evidence>
<keyword evidence="2" id="KW-1003">Cell membrane</keyword>
<organism evidence="9 10">
    <name type="scientific">Cupriavidus basilensis OR16</name>
    <dbReference type="NCBI Taxonomy" id="1127483"/>
    <lineage>
        <taxon>Bacteria</taxon>
        <taxon>Pseudomonadati</taxon>
        <taxon>Pseudomonadota</taxon>
        <taxon>Betaproteobacteria</taxon>
        <taxon>Burkholderiales</taxon>
        <taxon>Burkholderiaceae</taxon>
        <taxon>Cupriavidus</taxon>
    </lineage>
</organism>
<evidence type="ECO:0000256" key="4">
    <source>
        <dbReference type="ARBA" id="ARBA00022989"/>
    </source>
</evidence>
<evidence type="ECO:0000256" key="3">
    <source>
        <dbReference type="ARBA" id="ARBA00022692"/>
    </source>
</evidence>
<evidence type="ECO:0000313" key="10">
    <source>
        <dbReference type="Proteomes" id="UP000005808"/>
    </source>
</evidence>
<dbReference type="InterPro" id="IPR010432">
    <property type="entry name" value="RDD"/>
</dbReference>
<dbReference type="PANTHER" id="PTHR36115:SF10">
    <property type="entry name" value="RDD DOMAIN-CONTAINING PROTEIN"/>
    <property type="match status" value="1"/>
</dbReference>
<protein>
    <recommendedName>
        <fullName evidence="8">RDD domain-containing protein</fullName>
    </recommendedName>
</protein>
<feature type="transmembrane region" description="Helical" evidence="7">
    <location>
        <begin position="161"/>
        <end position="179"/>
    </location>
</feature>
<name>H1S0E2_9BURK</name>
<dbReference type="PANTHER" id="PTHR36115">
    <property type="entry name" value="PROLINE-RICH ANTIGEN HOMOLOG-RELATED"/>
    <property type="match status" value="1"/>
</dbReference>
<keyword evidence="5 7" id="KW-0472">Membrane</keyword>
<feature type="transmembrane region" description="Helical" evidence="7">
    <location>
        <begin position="185"/>
        <end position="202"/>
    </location>
</feature>
<feature type="region of interest" description="Disordered" evidence="6">
    <location>
        <begin position="1"/>
        <end position="23"/>
    </location>
</feature>
<sequence>MPLAPAWPRSLAASRSGSRCPALPSSGLTALSPYRLVAMPAATTPKPNAKPAASATPASPAHPAEAPTIRRRIACMLYEGVLLFGVLSASTGAYLLARPALRQLGLDGPFTMQCWSFLVLGCYFVWFWQRNGQTLAMQTWRMRVETAAGVPPRWPQATLRFLLAWLWLPPSAALGHQLGLVKGPFVGVLCAGLLIWVLLALIDPRRQFLHDRLARTRLTDLRPPKP</sequence>
<dbReference type="Proteomes" id="UP000005808">
    <property type="component" value="Unassembled WGS sequence"/>
</dbReference>
<feature type="region of interest" description="Disordered" evidence="6">
    <location>
        <begin position="45"/>
        <end position="64"/>
    </location>
</feature>
<feature type="domain" description="RDD" evidence="8">
    <location>
        <begin position="67"/>
        <end position="214"/>
    </location>
</feature>
<dbReference type="GO" id="GO:0005886">
    <property type="term" value="C:plasma membrane"/>
    <property type="evidence" value="ECO:0007669"/>
    <property type="project" value="UniProtKB-SubCell"/>
</dbReference>
<dbReference type="EMBL" id="AHJE01000013">
    <property type="protein sequence ID" value="EHP44078.1"/>
    <property type="molecule type" value="Genomic_DNA"/>
</dbReference>
<evidence type="ECO:0000259" key="8">
    <source>
        <dbReference type="Pfam" id="PF06271"/>
    </source>
</evidence>